<sequence>MFLRIFFGYAKMHCSNGWNAWLRPRQVRHFEAPAAAQACISVRDN</sequence>
<accession>A0A0W8G6T1</accession>
<dbReference type="EMBL" id="LNQE01000189">
    <property type="protein sequence ID" value="KUG28718.1"/>
    <property type="molecule type" value="Genomic_DNA"/>
</dbReference>
<protein>
    <submittedName>
        <fullName evidence="1">Uncharacterized protein</fullName>
    </submittedName>
</protein>
<gene>
    <name evidence="1" type="ORF">ASZ90_001414</name>
</gene>
<dbReference type="AlphaFoldDB" id="A0A0W8G6T1"/>
<evidence type="ECO:0000313" key="1">
    <source>
        <dbReference type="EMBL" id="KUG28718.1"/>
    </source>
</evidence>
<proteinExistence type="predicted"/>
<name>A0A0W8G6T1_9ZZZZ</name>
<comment type="caution">
    <text evidence="1">The sequence shown here is derived from an EMBL/GenBank/DDBJ whole genome shotgun (WGS) entry which is preliminary data.</text>
</comment>
<reference evidence="1" key="1">
    <citation type="journal article" date="2015" name="Proc. Natl. Acad. Sci. U.S.A.">
        <title>Networks of energetic and metabolic interactions define dynamics in microbial communities.</title>
        <authorList>
            <person name="Embree M."/>
            <person name="Liu J.K."/>
            <person name="Al-Bassam M.M."/>
            <person name="Zengler K."/>
        </authorList>
    </citation>
    <scope>NUCLEOTIDE SEQUENCE</scope>
</reference>
<organism evidence="1">
    <name type="scientific">hydrocarbon metagenome</name>
    <dbReference type="NCBI Taxonomy" id="938273"/>
    <lineage>
        <taxon>unclassified sequences</taxon>
        <taxon>metagenomes</taxon>
        <taxon>ecological metagenomes</taxon>
    </lineage>
</organism>